<dbReference type="HOGENOM" id="CLU_2556946_0_0_9"/>
<comment type="caution">
    <text evidence="2">The sequence shown here is derived from an EMBL/GenBank/DDBJ whole genome shotgun (WGS) entry which is preliminary data.</text>
</comment>
<name>U2KFZ9_9STRE</name>
<keyword evidence="1" id="KW-0472">Membrane</keyword>
<dbReference type="AlphaFoldDB" id="U2KFZ9"/>
<feature type="transmembrane region" description="Helical" evidence="1">
    <location>
        <begin position="55"/>
        <end position="77"/>
    </location>
</feature>
<evidence type="ECO:0000256" key="1">
    <source>
        <dbReference type="SAM" id="Phobius"/>
    </source>
</evidence>
<dbReference type="EMBL" id="AWVA01000124">
    <property type="protein sequence ID" value="ERJ73773.1"/>
    <property type="molecule type" value="Genomic_DNA"/>
</dbReference>
<keyword evidence="1" id="KW-0812">Transmembrane</keyword>
<gene>
    <name evidence="2" type="ORF">HMPREF1557_02149</name>
</gene>
<keyword evidence="1" id="KW-1133">Transmembrane helix</keyword>
<sequence length="82" mass="9171">MVDWTSLSLDKQVIGPTVWETVGENQVNCRGWECLVQWTVSARSLGTRELGKIDFLEIMIFVPLPLAVTQMTLLVLAPTLPN</sequence>
<evidence type="ECO:0000313" key="3">
    <source>
        <dbReference type="Proteomes" id="UP000016617"/>
    </source>
</evidence>
<dbReference type="Proteomes" id="UP000016617">
    <property type="component" value="Unassembled WGS sequence"/>
</dbReference>
<organism evidence="2 3">
    <name type="scientific">Streptococcus sobrinus W1703</name>
    <dbReference type="NCBI Taxonomy" id="1227275"/>
    <lineage>
        <taxon>Bacteria</taxon>
        <taxon>Bacillati</taxon>
        <taxon>Bacillota</taxon>
        <taxon>Bacilli</taxon>
        <taxon>Lactobacillales</taxon>
        <taxon>Streptococcaceae</taxon>
        <taxon>Streptococcus</taxon>
    </lineage>
</organism>
<protein>
    <submittedName>
        <fullName evidence="2">Uncharacterized protein</fullName>
    </submittedName>
</protein>
<proteinExistence type="predicted"/>
<accession>U2KFZ9</accession>
<evidence type="ECO:0000313" key="2">
    <source>
        <dbReference type="EMBL" id="ERJ73773.1"/>
    </source>
</evidence>
<reference evidence="2 3" key="1">
    <citation type="submission" date="2013-06" db="EMBL/GenBank/DDBJ databases">
        <authorList>
            <person name="Weinstock G."/>
            <person name="Sodergren E."/>
            <person name="Lobos E.A."/>
            <person name="Fulton L."/>
            <person name="Fulton R."/>
            <person name="Courtney L."/>
            <person name="Fronick C."/>
            <person name="O'Laughlin M."/>
            <person name="Godfrey J."/>
            <person name="Wilson R.M."/>
            <person name="Miner T."/>
            <person name="Farmer C."/>
            <person name="Delehaunty K."/>
            <person name="Cordes M."/>
            <person name="Minx P."/>
            <person name="Tomlinson C."/>
            <person name="Chen J."/>
            <person name="Wollam A."/>
            <person name="Pepin K.H."/>
            <person name="Bhonagiri V."/>
            <person name="Zhang X."/>
            <person name="Warren W."/>
            <person name="Mitreva M."/>
            <person name="Mardis E.R."/>
            <person name="Wilson R.K."/>
        </authorList>
    </citation>
    <scope>NUCLEOTIDE SEQUENCE [LARGE SCALE GENOMIC DNA]</scope>
    <source>
        <strain evidence="2 3">W1703</strain>
    </source>
</reference>